<reference evidence="2" key="1">
    <citation type="submission" date="2013-02" db="EMBL/GenBank/DDBJ databases">
        <authorList>
            <consortium name="The Broad Institute Genome Sequencing Platform"/>
            <person name="Cuomo C."/>
            <person name="Becnel J."/>
            <person name="Sanscrainte N."/>
            <person name="Walker B."/>
            <person name="Young S.K."/>
            <person name="Zeng Q."/>
            <person name="Gargeya S."/>
            <person name="Fitzgerald M."/>
            <person name="Haas B."/>
            <person name="Abouelleil A."/>
            <person name="Alvarado L."/>
            <person name="Arachchi H.M."/>
            <person name="Berlin A.M."/>
            <person name="Chapman S.B."/>
            <person name="Dewar J."/>
            <person name="Goldberg J."/>
            <person name="Griggs A."/>
            <person name="Gujja S."/>
            <person name="Hansen M."/>
            <person name="Howarth C."/>
            <person name="Imamovic A."/>
            <person name="Larimer J."/>
            <person name="McCowan C."/>
            <person name="Murphy C."/>
            <person name="Neiman D."/>
            <person name="Pearson M."/>
            <person name="Priest M."/>
            <person name="Roberts A."/>
            <person name="Saif S."/>
            <person name="Shea T."/>
            <person name="Sisk P."/>
            <person name="Sykes S."/>
            <person name="Wortman J."/>
            <person name="Nusbaum C."/>
            <person name="Birren B."/>
        </authorList>
    </citation>
    <scope>NUCLEOTIDE SEQUENCE [LARGE SCALE GENOMIC DNA]</scope>
    <source>
        <strain evidence="2">PRA339</strain>
    </source>
</reference>
<gene>
    <name evidence="1" type="ORF">H312_00071</name>
</gene>
<keyword evidence="2" id="KW-1185">Reference proteome</keyword>
<evidence type="ECO:0000313" key="1">
    <source>
        <dbReference type="EMBL" id="KCZ82413.1"/>
    </source>
</evidence>
<dbReference type="EMBL" id="KK365130">
    <property type="protein sequence ID" value="KCZ82413.1"/>
    <property type="molecule type" value="Genomic_DNA"/>
</dbReference>
<organism evidence="1 2">
    <name type="scientific">Anncaliia algerae PRA339</name>
    <dbReference type="NCBI Taxonomy" id="1288291"/>
    <lineage>
        <taxon>Eukaryota</taxon>
        <taxon>Fungi</taxon>
        <taxon>Fungi incertae sedis</taxon>
        <taxon>Microsporidia</taxon>
        <taxon>Tubulinosematoidea</taxon>
        <taxon>Tubulinosematidae</taxon>
        <taxon>Anncaliia</taxon>
    </lineage>
</organism>
<dbReference type="HOGENOM" id="CLU_044348_7_2_1"/>
<dbReference type="VEuPathDB" id="MicrosporidiaDB:H312_00071"/>
<proteinExistence type="predicted"/>
<protein>
    <submittedName>
        <fullName evidence="1">Uncharacterized protein</fullName>
    </submittedName>
</protein>
<sequence>MLNFRCKSHRGRSPQNRTDALCIIEYDGKITRAFAKIIANKEANTILPIFFLKYIPFRKFIQTNTEVIRSCQL</sequence>
<accession>A0A059F535</accession>
<name>A0A059F535_9MICR</name>
<dbReference type="Proteomes" id="UP000030655">
    <property type="component" value="Unassembled WGS sequence"/>
</dbReference>
<evidence type="ECO:0000313" key="2">
    <source>
        <dbReference type="Proteomes" id="UP000030655"/>
    </source>
</evidence>
<dbReference type="AlphaFoldDB" id="A0A059F535"/>
<reference evidence="1 2" key="2">
    <citation type="submission" date="2014-03" db="EMBL/GenBank/DDBJ databases">
        <title>The Genome Sequence of Anncaliia algerae insect isolate PRA339.</title>
        <authorList>
            <consortium name="The Broad Institute Genome Sequencing Platform"/>
            <consortium name="The Broad Institute Genome Sequencing Center for Infectious Disease"/>
            <person name="Cuomo C."/>
            <person name="Becnel J."/>
            <person name="Sanscrainte N."/>
            <person name="Walker B."/>
            <person name="Young S.K."/>
            <person name="Zeng Q."/>
            <person name="Gargeya S."/>
            <person name="Fitzgerald M."/>
            <person name="Haas B."/>
            <person name="Abouelleil A."/>
            <person name="Alvarado L."/>
            <person name="Arachchi H.M."/>
            <person name="Berlin A.M."/>
            <person name="Chapman S.B."/>
            <person name="Dewar J."/>
            <person name="Goldberg J."/>
            <person name="Griggs A."/>
            <person name="Gujja S."/>
            <person name="Hansen M."/>
            <person name="Howarth C."/>
            <person name="Imamovic A."/>
            <person name="Larimer J."/>
            <person name="McCowan C."/>
            <person name="Murphy C."/>
            <person name="Neiman D."/>
            <person name="Pearson M."/>
            <person name="Priest M."/>
            <person name="Roberts A."/>
            <person name="Saif S."/>
            <person name="Shea T."/>
            <person name="Sisk P."/>
            <person name="Sykes S."/>
            <person name="Wortman J."/>
            <person name="Nusbaum C."/>
            <person name="Birren B."/>
        </authorList>
    </citation>
    <scope>NUCLEOTIDE SEQUENCE [LARGE SCALE GENOMIC DNA]</scope>
    <source>
        <strain evidence="1 2">PRA339</strain>
    </source>
</reference>